<keyword evidence="2" id="KW-1185">Reference proteome</keyword>
<accession>A0A9P3LGV4</accession>
<sequence length="439" mass="49465">MASNSMNIPGDIVHCIVEFLPSRKDVYRCTLVNHTFHDASIPLLYRTIDIRMPLVRRRGDQVHVLNPFDTIAQKPDYAQYVQQILHCARHCSIERLATLRLCHNLRSFSWTDSTSLGDADTVFGAYLDILQEIHIAELHVKISSGISERMLARLMQFRGLSSLGLTSSHLPRADLDAWGARVGPRLTALDFSISSEAGRRPQFLRHMTNLRSLRLDAPTSSIPAALSSLPHLTTLDVRYHAFVPTAAPPALPLARLQHLVVHVIQGVAGLWDWIAILAPYSCTLRNLTIHNRAPQGDGAVPLGSVRWLAQLHGGSLRQLFLYNLTVDSNGERVLFTAFRELRALSFMQQVHDLRTISDSVHFSRTLKTLMVQYPRGLLSNDSSGLNRIAERWMNRNGGSALTSVSFGPDILKGKWVYSEQRHQPVFEIHRDVDARSRWM</sequence>
<dbReference type="OrthoDB" id="5297217at2759"/>
<protein>
    <recommendedName>
        <fullName evidence="3">F-box domain-containing protein</fullName>
    </recommendedName>
</protein>
<comment type="caution">
    <text evidence="1">The sequence shown here is derived from an EMBL/GenBank/DDBJ whole genome shotgun (WGS) entry which is preliminary data.</text>
</comment>
<dbReference type="AlphaFoldDB" id="A0A9P3LGV4"/>
<dbReference type="InterPro" id="IPR032675">
    <property type="entry name" value="LRR_dom_sf"/>
</dbReference>
<gene>
    <name evidence="1" type="ORF">PsYK624_108760</name>
</gene>
<dbReference type="EMBL" id="BPQB01000042">
    <property type="protein sequence ID" value="GJE94705.1"/>
    <property type="molecule type" value="Genomic_DNA"/>
</dbReference>
<dbReference type="Proteomes" id="UP000703269">
    <property type="component" value="Unassembled WGS sequence"/>
</dbReference>
<name>A0A9P3LGV4_9APHY</name>
<dbReference type="SUPFAM" id="SSF52047">
    <property type="entry name" value="RNI-like"/>
    <property type="match status" value="1"/>
</dbReference>
<evidence type="ECO:0000313" key="2">
    <source>
        <dbReference type="Proteomes" id="UP000703269"/>
    </source>
</evidence>
<dbReference type="Gene3D" id="3.80.10.10">
    <property type="entry name" value="Ribonuclease Inhibitor"/>
    <property type="match status" value="1"/>
</dbReference>
<proteinExistence type="predicted"/>
<evidence type="ECO:0008006" key="3">
    <source>
        <dbReference type="Google" id="ProtNLM"/>
    </source>
</evidence>
<evidence type="ECO:0000313" key="1">
    <source>
        <dbReference type="EMBL" id="GJE94705.1"/>
    </source>
</evidence>
<reference evidence="1 2" key="1">
    <citation type="submission" date="2021-08" db="EMBL/GenBank/DDBJ databases">
        <title>Draft Genome Sequence of Phanerochaete sordida strain YK-624.</title>
        <authorList>
            <person name="Mori T."/>
            <person name="Dohra H."/>
            <person name="Suzuki T."/>
            <person name="Kawagishi H."/>
            <person name="Hirai H."/>
        </authorList>
    </citation>
    <scope>NUCLEOTIDE SEQUENCE [LARGE SCALE GENOMIC DNA]</scope>
    <source>
        <strain evidence="1 2">YK-624</strain>
    </source>
</reference>
<organism evidence="1 2">
    <name type="scientific">Phanerochaete sordida</name>
    <dbReference type="NCBI Taxonomy" id="48140"/>
    <lineage>
        <taxon>Eukaryota</taxon>
        <taxon>Fungi</taxon>
        <taxon>Dikarya</taxon>
        <taxon>Basidiomycota</taxon>
        <taxon>Agaricomycotina</taxon>
        <taxon>Agaricomycetes</taxon>
        <taxon>Polyporales</taxon>
        <taxon>Phanerochaetaceae</taxon>
        <taxon>Phanerochaete</taxon>
    </lineage>
</organism>